<dbReference type="PROSITE" id="PS01180">
    <property type="entry name" value="CUB"/>
    <property type="match status" value="2"/>
</dbReference>
<proteinExistence type="predicted"/>
<feature type="region of interest" description="Disordered" evidence="4">
    <location>
        <begin position="156"/>
        <end position="175"/>
    </location>
</feature>
<dbReference type="EnsemblMetazoa" id="XM_038198069.1">
    <property type="protein sequence ID" value="XP_038053997.1"/>
    <property type="gene ID" value="LOC119726414"/>
</dbReference>
<accession>A0A913ZQM7</accession>
<name>A0A913ZQM7_PATMI</name>
<evidence type="ECO:0000256" key="5">
    <source>
        <dbReference type="SAM" id="SignalP"/>
    </source>
</evidence>
<dbReference type="CDD" id="cd00041">
    <property type="entry name" value="CUB"/>
    <property type="match status" value="2"/>
</dbReference>
<reference evidence="7" key="1">
    <citation type="submission" date="2022-11" db="UniProtKB">
        <authorList>
            <consortium name="EnsemblMetazoa"/>
        </authorList>
    </citation>
    <scope>IDENTIFICATION</scope>
</reference>
<feature type="compositionally biased region" description="Basic and acidic residues" evidence="4">
    <location>
        <begin position="215"/>
        <end position="227"/>
    </location>
</feature>
<evidence type="ECO:0000256" key="3">
    <source>
        <dbReference type="PROSITE-ProRule" id="PRU00059"/>
    </source>
</evidence>
<evidence type="ECO:0000256" key="4">
    <source>
        <dbReference type="SAM" id="MobiDB-lite"/>
    </source>
</evidence>
<feature type="chain" id="PRO_5037318797" description="CUB domain-containing protein" evidence="5">
    <location>
        <begin position="21"/>
        <end position="404"/>
    </location>
</feature>
<protein>
    <recommendedName>
        <fullName evidence="6">CUB domain-containing protein</fullName>
    </recommendedName>
</protein>
<dbReference type="InterPro" id="IPR000859">
    <property type="entry name" value="CUB_dom"/>
</dbReference>
<dbReference type="Proteomes" id="UP000887568">
    <property type="component" value="Unplaced"/>
</dbReference>
<dbReference type="RefSeq" id="XP_038053997.1">
    <property type="nucleotide sequence ID" value="XM_038198069.1"/>
</dbReference>
<dbReference type="Gene3D" id="2.60.120.290">
    <property type="entry name" value="Spermadhesin, CUB domain"/>
    <property type="match status" value="2"/>
</dbReference>
<feature type="compositionally biased region" description="Gly residues" evidence="4">
    <location>
        <begin position="199"/>
        <end position="214"/>
    </location>
</feature>
<evidence type="ECO:0000256" key="1">
    <source>
        <dbReference type="ARBA" id="ARBA00022737"/>
    </source>
</evidence>
<dbReference type="Pfam" id="PF00431">
    <property type="entry name" value="CUB"/>
    <property type="match status" value="2"/>
</dbReference>
<dbReference type="GeneID" id="119726414"/>
<dbReference type="PANTHER" id="PTHR24251">
    <property type="entry name" value="OVOCHYMASE-RELATED"/>
    <property type="match status" value="1"/>
</dbReference>
<organism evidence="7 8">
    <name type="scientific">Patiria miniata</name>
    <name type="common">Bat star</name>
    <name type="synonym">Asterina miniata</name>
    <dbReference type="NCBI Taxonomy" id="46514"/>
    <lineage>
        <taxon>Eukaryota</taxon>
        <taxon>Metazoa</taxon>
        <taxon>Echinodermata</taxon>
        <taxon>Eleutherozoa</taxon>
        <taxon>Asterozoa</taxon>
        <taxon>Asteroidea</taxon>
        <taxon>Valvatacea</taxon>
        <taxon>Valvatida</taxon>
        <taxon>Asterinidae</taxon>
        <taxon>Patiria</taxon>
    </lineage>
</organism>
<dbReference type="InterPro" id="IPR035914">
    <property type="entry name" value="Sperma_CUB_dom_sf"/>
</dbReference>
<keyword evidence="2 3" id="KW-1015">Disulfide bond</keyword>
<evidence type="ECO:0000259" key="6">
    <source>
        <dbReference type="PROSITE" id="PS01180"/>
    </source>
</evidence>
<feature type="region of interest" description="Disordered" evidence="4">
    <location>
        <begin position="199"/>
        <end position="273"/>
    </location>
</feature>
<feature type="signal peptide" evidence="5">
    <location>
        <begin position="1"/>
        <end position="20"/>
    </location>
</feature>
<evidence type="ECO:0000313" key="7">
    <source>
        <dbReference type="EnsemblMetazoa" id="XP_038053997.1"/>
    </source>
</evidence>
<feature type="disulfide bond" evidence="3">
    <location>
        <begin position="283"/>
        <end position="310"/>
    </location>
</feature>
<keyword evidence="5" id="KW-0732">Signal</keyword>
<dbReference type="FunFam" id="2.60.120.290:FF:000013">
    <property type="entry name" value="Membrane frizzled-related protein"/>
    <property type="match status" value="2"/>
</dbReference>
<comment type="caution">
    <text evidence="3">Lacks conserved residue(s) required for the propagation of feature annotation.</text>
</comment>
<feature type="domain" description="CUB" evidence="6">
    <location>
        <begin position="283"/>
        <end position="395"/>
    </location>
</feature>
<dbReference type="AlphaFoldDB" id="A0A913ZQM7"/>
<dbReference type="OrthoDB" id="5975444at2759"/>
<dbReference type="SUPFAM" id="SSF49854">
    <property type="entry name" value="Spermadhesin, CUB domain"/>
    <property type="match status" value="2"/>
</dbReference>
<keyword evidence="1" id="KW-0677">Repeat</keyword>
<evidence type="ECO:0000313" key="8">
    <source>
        <dbReference type="Proteomes" id="UP000887568"/>
    </source>
</evidence>
<keyword evidence="8" id="KW-1185">Reference proteome</keyword>
<feature type="domain" description="CUB" evidence="6">
    <location>
        <begin position="36"/>
        <end position="150"/>
    </location>
</feature>
<feature type="compositionally biased region" description="Gly residues" evidence="4">
    <location>
        <begin position="165"/>
        <end position="175"/>
    </location>
</feature>
<dbReference type="SMART" id="SM00042">
    <property type="entry name" value="CUB"/>
    <property type="match status" value="2"/>
</dbReference>
<sequence length="404" mass="41906">MFQLLFNCCLLASFLFLTTANVGMIRHILKRQTDTCASELVARQHAQSFTSPGFPSDYPNNADCSWRMRTSPGNQIVVSFVSIDVEFERNCQYDYLIIYDGPDDTNPQIGRYCGRASPADFTSTSPHVFVKFRSDSSDTGGGFEIHFRGIGNFGGDGGEDLQGVDGQGGDLGGVGGGLGGGGSLGGGAGGGAGGADGGGADGGGVGGDGGGVDGDLGHGGDDGRGGEPDWIQNGGISGDGDAVVISGDNSGGEVAVRADSNNGNTDPAVNADDDQQTVEVNGCNQVWHNARHGDITSPGYPSPYPSNADCTIVINAPSNHHIDLTFHSFDLEEFFCVFDYVLIKDSTARDADPLVRLCGADLPDDVQSTTGVLVISFVSDAADERGGFRASFVSQAKHPSAIQW</sequence>
<evidence type="ECO:0000256" key="2">
    <source>
        <dbReference type="ARBA" id="ARBA00023157"/>
    </source>
</evidence>